<keyword evidence="4" id="KW-0274">FAD</keyword>
<name>W3X830_PESFW</name>
<keyword evidence="5" id="KW-0560">Oxidoreductase</keyword>
<dbReference type="InterPro" id="IPR036318">
    <property type="entry name" value="FAD-bd_PCMH-like_sf"/>
</dbReference>
<reference evidence="9" key="1">
    <citation type="journal article" date="2015" name="BMC Genomics">
        <title>Genomic and transcriptomic analysis of the endophytic fungus Pestalotiopsis fici reveals its lifestyle and high potential for synthesis of natural products.</title>
        <authorList>
            <person name="Wang X."/>
            <person name="Zhang X."/>
            <person name="Liu L."/>
            <person name="Xiang M."/>
            <person name="Wang W."/>
            <person name="Sun X."/>
            <person name="Che Y."/>
            <person name="Guo L."/>
            <person name="Liu G."/>
            <person name="Guo L."/>
            <person name="Wang C."/>
            <person name="Yin W.B."/>
            <person name="Stadler M."/>
            <person name="Zhang X."/>
            <person name="Liu X."/>
        </authorList>
    </citation>
    <scope>NUCLEOTIDE SEQUENCE [LARGE SCALE GENOMIC DNA]</scope>
    <source>
        <strain evidence="9">W106-1 / CGMCC3.15140</strain>
    </source>
</reference>
<gene>
    <name evidence="8" type="ORF">PFICI_06564</name>
</gene>
<keyword evidence="6" id="KW-0732">Signal</keyword>
<dbReference type="PROSITE" id="PS51387">
    <property type="entry name" value="FAD_PCMH"/>
    <property type="match status" value="1"/>
</dbReference>
<dbReference type="Pfam" id="PF08031">
    <property type="entry name" value="BBE"/>
    <property type="match status" value="1"/>
</dbReference>
<dbReference type="InParanoid" id="W3X830"/>
<feature type="signal peptide" evidence="6">
    <location>
        <begin position="1"/>
        <end position="18"/>
    </location>
</feature>
<comment type="cofactor">
    <cofactor evidence="1">
        <name>FAD</name>
        <dbReference type="ChEBI" id="CHEBI:57692"/>
    </cofactor>
</comment>
<feature type="chain" id="PRO_5004834776" description="FAD-binding PCMH-type domain-containing protein" evidence="6">
    <location>
        <begin position="19"/>
        <end position="513"/>
    </location>
</feature>
<keyword evidence="9" id="KW-1185">Reference proteome</keyword>
<evidence type="ECO:0000256" key="2">
    <source>
        <dbReference type="ARBA" id="ARBA00005466"/>
    </source>
</evidence>
<dbReference type="RefSeq" id="XP_007833336.1">
    <property type="nucleotide sequence ID" value="XM_007835145.1"/>
</dbReference>
<dbReference type="KEGG" id="pfy:PFICI_06564"/>
<dbReference type="HOGENOM" id="CLU_018354_0_1_1"/>
<accession>W3X830</accession>
<dbReference type="InterPro" id="IPR016169">
    <property type="entry name" value="FAD-bd_PCMH_sub2"/>
</dbReference>
<dbReference type="STRING" id="1229662.W3X830"/>
<dbReference type="Gene3D" id="3.40.462.20">
    <property type="match status" value="1"/>
</dbReference>
<dbReference type="InterPro" id="IPR016166">
    <property type="entry name" value="FAD-bd_PCMH"/>
</dbReference>
<dbReference type="Pfam" id="PF01565">
    <property type="entry name" value="FAD_binding_4"/>
    <property type="match status" value="1"/>
</dbReference>
<organism evidence="8 9">
    <name type="scientific">Pestalotiopsis fici (strain W106-1 / CGMCC3.15140)</name>
    <dbReference type="NCBI Taxonomy" id="1229662"/>
    <lineage>
        <taxon>Eukaryota</taxon>
        <taxon>Fungi</taxon>
        <taxon>Dikarya</taxon>
        <taxon>Ascomycota</taxon>
        <taxon>Pezizomycotina</taxon>
        <taxon>Sordariomycetes</taxon>
        <taxon>Xylariomycetidae</taxon>
        <taxon>Amphisphaeriales</taxon>
        <taxon>Sporocadaceae</taxon>
        <taxon>Pestalotiopsis</taxon>
    </lineage>
</organism>
<evidence type="ECO:0000256" key="6">
    <source>
        <dbReference type="SAM" id="SignalP"/>
    </source>
</evidence>
<dbReference type="PANTHER" id="PTHR42973:SF39">
    <property type="entry name" value="FAD-BINDING PCMH-TYPE DOMAIN-CONTAINING PROTEIN"/>
    <property type="match status" value="1"/>
</dbReference>
<dbReference type="SUPFAM" id="SSF56176">
    <property type="entry name" value="FAD-binding/transporter-associated domain-like"/>
    <property type="match status" value="1"/>
</dbReference>
<evidence type="ECO:0000256" key="4">
    <source>
        <dbReference type="ARBA" id="ARBA00022827"/>
    </source>
</evidence>
<dbReference type="InterPro" id="IPR012951">
    <property type="entry name" value="BBE"/>
</dbReference>
<dbReference type="GO" id="GO:0016491">
    <property type="term" value="F:oxidoreductase activity"/>
    <property type="evidence" value="ECO:0007669"/>
    <property type="project" value="UniProtKB-KW"/>
</dbReference>
<evidence type="ECO:0000313" key="8">
    <source>
        <dbReference type="EMBL" id="ETS81562.1"/>
    </source>
</evidence>
<evidence type="ECO:0000256" key="3">
    <source>
        <dbReference type="ARBA" id="ARBA00022630"/>
    </source>
</evidence>
<keyword evidence="3" id="KW-0285">Flavoprotein</keyword>
<evidence type="ECO:0000256" key="5">
    <source>
        <dbReference type="ARBA" id="ARBA00023002"/>
    </source>
</evidence>
<feature type="domain" description="FAD-binding PCMH-type" evidence="7">
    <location>
        <begin position="69"/>
        <end position="240"/>
    </location>
</feature>
<dbReference type="Gene3D" id="3.30.465.10">
    <property type="match status" value="1"/>
</dbReference>
<dbReference type="GeneID" id="19271577"/>
<evidence type="ECO:0000256" key="1">
    <source>
        <dbReference type="ARBA" id="ARBA00001974"/>
    </source>
</evidence>
<dbReference type="AlphaFoldDB" id="W3X830"/>
<comment type="similarity">
    <text evidence="2">Belongs to the oxygen-dependent FAD-linked oxidoreductase family.</text>
</comment>
<dbReference type="Proteomes" id="UP000030651">
    <property type="component" value="Unassembled WGS sequence"/>
</dbReference>
<proteinExistence type="inferred from homology"/>
<dbReference type="OrthoDB" id="415825at2759"/>
<dbReference type="InterPro" id="IPR050416">
    <property type="entry name" value="FAD-linked_Oxidoreductase"/>
</dbReference>
<dbReference type="eggNOG" id="ENOG502SJ3M">
    <property type="taxonomic scope" value="Eukaryota"/>
</dbReference>
<protein>
    <recommendedName>
        <fullName evidence="7">FAD-binding PCMH-type domain-containing protein</fullName>
    </recommendedName>
</protein>
<dbReference type="EMBL" id="KI912112">
    <property type="protein sequence ID" value="ETS81562.1"/>
    <property type="molecule type" value="Genomic_DNA"/>
</dbReference>
<evidence type="ECO:0000259" key="7">
    <source>
        <dbReference type="PROSITE" id="PS51387"/>
    </source>
</evidence>
<dbReference type="PANTHER" id="PTHR42973">
    <property type="entry name" value="BINDING OXIDOREDUCTASE, PUTATIVE (AFU_ORTHOLOGUE AFUA_1G17690)-RELATED"/>
    <property type="match status" value="1"/>
</dbReference>
<evidence type="ECO:0000313" key="9">
    <source>
        <dbReference type="Proteomes" id="UP000030651"/>
    </source>
</evidence>
<sequence length="513" mass="56219">MRSNAPLGLLAAVSAVSAFPTLHTSSGDALVRFFEKRANTLNFTVSSEASIIYPSDAEWENDTARWSTWSAPTYSVAFLPATEQDITTSLQYLTGNNISFLAQCGGHGNTVTFETVRDAVVINMENFNDITLHDDNTITAGGGAIFGDVYPVAYNGGRELPLGSCPCVGVGGASIGGGHGRLQGEYGLIIDVISKLRVALWNGTIIDVSAEENEDLFWAMRGAGHNFGIVLEYTFETFPLQNDGQNYNGDMTFTLDSLEGVLGAINDLIPDQDPGLAMDFFITYNETTATPGILLNIVYHGTLEEGQAFASRFDSCNETGIEQLTKNETMVPWTDVPTAAAHGAIVEACTEGLSYDVYTVNTKLFDIAQQREMADSYVEFVEGNPLAAHSILFYEIFPQQGVLAVDPDSTAFGNRQYGNILMLIQGTYSDASVAAAWQDWAGPWRDQLWDPEHSGYPVESVYMNYARGDEPLTAQYGYEPWRRERLAQLKAKYDPYGFFNHYNSVLGNWDSAN</sequence>
<dbReference type="GO" id="GO:0071949">
    <property type="term" value="F:FAD binding"/>
    <property type="evidence" value="ECO:0007669"/>
    <property type="project" value="InterPro"/>
</dbReference>
<dbReference type="InterPro" id="IPR006094">
    <property type="entry name" value="Oxid_FAD_bind_N"/>
</dbReference>